<dbReference type="PRINTS" id="PR00837">
    <property type="entry name" value="V5TPXLIKE"/>
</dbReference>
<dbReference type="InterPro" id="IPR035940">
    <property type="entry name" value="CAP_sf"/>
</dbReference>
<dbReference type="eggNOG" id="KOG3017">
    <property type="taxonomic scope" value="Eukaryota"/>
</dbReference>
<dbReference type="CDD" id="cd05382">
    <property type="entry name" value="CAP_GAPR1-like"/>
    <property type="match status" value="1"/>
</dbReference>
<name>A7SKF5_NEMVE</name>
<dbReference type="InParanoid" id="A7SKF5"/>
<dbReference type="Pfam" id="PF00188">
    <property type="entry name" value="CAP"/>
    <property type="match status" value="1"/>
</dbReference>
<feature type="domain" description="SCP" evidence="1">
    <location>
        <begin position="1"/>
        <end position="141"/>
    </location>
</feature>
<dbReference type="FunFam" id="3.40.33.10:FF:000002">
    <property type="entry name" value="Golgi-associated plant pathogenesis-related protein 1"/>
    <property type="match status" value="1"/>
</dbReference>
<protein>
    <recommendedName>
        <fullName evidence="1">SCP domain-containing protein</fullName>
    </recommendedName>
</protein>
<dbReference type="STRING" id="45351.A7SKF5"/>
<gene>
    <name evidence="2" type="ORF">NEMVEDRAFT_v1g57160</name>
</gene>
<dbReference type="InterPro" id="IPR034113">
    <property type="entry name" value="SCP_GAPR1-like"/>
</dbReference>
<dbReference type="InterPro" id="IPR001283">
    <property type="entry name" value="CRISP-related"/>
</dbReference>
<dbReference type="Gene3D" id="3.40.33.10">
    <property type="entry name" value="CAP"/>
    <property type="match status" value="1"/>
</dbReference>
<dbReference type="EMBL" id="DS469686">
    <property type="protein sequence ID" value="EDO35847.1"/>
    <property type="molecule type" value="Genomic_DNA"/>
</dbReference>
<reference evidence="2 3" key="1">
    <citation type="journal article" date="2007" name="Science">
        <title>Sea anemone genome reveals ancestral eumetazoan gene repertoire and genomic organization.</title>
        <authorList>
            <person name="Putnam N.H."/>
            <person name="Srivastava M."/>
            <person name="Hellsten U."/>
            <person name="Dirks B."/>
            <person name="Chapman J."/>
            <person name="Salamov A."/>
            <person name="Terry A."/>
            <person name="Shapiro H."/>
            <person name="Lindquist E."/>
            <person name="Kapitonov V.V."/>
            <person name="Jurka J."/>
            <person name="Genikhovich G."/>
            <person name="Grigoriev I.V."/>
            <person name="Lucas S.M."/>
            <person name="Steele R.E."/>
            <person name="Finnerty J.R."/>
            <person name="Technau U."/>
            <person name="Martindale M.Q."/>
            <person name="Rokhsar D.S."/>
        </authorList>
    </citation>
    <scope>NUCLEOTIDE SEQUENCE [LARGE SCALE GENOMIC DNA]</scope>
    <source>
        <strain evidence="3">CH2 X CH6</strain>
    </source>
</reference>
<evidence type="ECO:0000313" key="2">
    <source>
        <dbReference type="EMBL" id="EDO35847.1"/>
    </source>
</evidence>
<dbReference type="Proteomes" id="UP000001593">
    <property type="component" value="Unassembled WGS sequence"/>
</dbReference>
<keyword evidence="3" id="KW-1185">Reference proteome</keyword>
<organism evidence="2 3">
    <name type="scientific">Nematostella vectensis</name>
    <name type="common">Starlet sea anemone</name>
    <dbReference type="NCBI Taxonomy" id="45351"/>
    <lineage>
        <taxon>Eukaryota</taxon>
        <taxon>Metazoa</taxon>
        <taxon>Cnidaria</taxon>
        <taxon>Anthozoa</taxon>
        <taxon>Hexacorallia</taxon>
        <taxon>Actiniaria</taxon>
        <taxon>Edwardsiidae</taxon>
        <taxon>Nematostella</taxon>
    </lineage>
</organism>
<dbReference type="PANTHER" id="PTHR10334">
    <property type="entry name" value="CYSTEINE-RICH SECRETORY PROTEIN-RELATED"/>
    <property type="match status" value="1"/>
</dbReference>
<feature type="non-terminal residue" evidence="2">
    <location>
        <position position="147"/>
    </location>
</feature>
<dbReference type="InterPro" id="IPR014044">
    <property type="entry name" value="CAP_dom"/>
</dbReference>
<dbReference type="PhylomeDB" id="A7SKF5"/>
<evidence type="ECO:0000313" key="3">
    <source>
        <dbReference type="Proteomes" id="UP000001593"/>
    </source>
</evidence>
<dbReference type="InterPro" id="IPR018244">
    <property type="entry name" value="Allrgn_V5/Tpx1_CS"/>
</dbReference>
<feature type="non-terminal residue" evidence="2">
    <location>
        <position position="1"/>
    </location>
</feature>
<dbReference type="HOGENOM" id="CLU_035730_9_3_1"/>
<dbReference type="PROSITE" id="PS01009">
    <property type="entry name" value="CRISP_1"/>
    <property type="match status" value="1"/>
</dbReference>
<proteinExistence type="predicted"/>
<dbReference type="OMA" id="ISKWYEY"/>
<evidence type="ECO:0000259" key="1">
    <source>
        <dbReference type="SMART" id="SM00198"/>
    </source>
</evidence>
<dbReference type="AlphaFoldDB" id="A7SKF5"/>
<dbReference type="SUPFAM" id="SSF55797">
    <property type="entry name" value="PR-1-like"/>
    <property type="match status" value="1"/>
</dbReference>
<dbReference type="SMART" id="SM00198">
    <property type="entry name" value="SCP"/>
    <property type="match status" value="1"/>
</dbReference>
<sequence>EIALALHNRFRQVHNSPPMTLNELLSDAARQYAEKLAQLGYLEDSPEGEGEGIGENLSMGCSVDQGETTEEGISKWYEYNEVCTPGYTFGGGDGTAGTGHFTQVVWKGSTELGVGKASAEQHGMICTYHVARYKDAGNIQGEYDTNV</sequence>
<accession>A7SKF5</accession>
<dbReference type="GO" id="GO:0005615">
    <property type="term" value="C:extracellular space"/>
    <property type="evidence" value="ECO:0000318"/>
    <property type="project" value="GO_Central"/>
</dbReference>